<dbReference type="RefSeq" id="XP_049538349.1">
    <property type="nucleotide sequence ID" value="XM_049682392.1"/>
</dbReference>
<dbReference type="Pfam" id="PF00916">
    <property type="entry name" value="Sulfate_transp"/>
    <property type="match status" value="1"/>
</dbReference>
<feature type="transmembrane region" description="Helical" evidence="5">
    <location>
        <begin position="72"/>
        <end position="92"/>
    </location>
</feature>
<accession>A0A2M4CYX2</accession>
<dbReference type="AlphaFoldDB" id="A0A2M4CYX2"/>
<evidence type="ECO:0000256" key="2">
    <source>
        <dbReference type="ARBA" id="ARBA00022692"/>
    </source>
</evidence>
<evidence type="ECO:0000256" key="3">
    <source>
        <dbReference type="ARBA" id="ARBA00022989"/>
    </source>
</evidence>
<feature type="transmembrane region" description="Helical" evidence="5">
    <location>
        <begin position="366"/>
        <end position="383"/>
    </location>
</feature>
<dbReference type="Gene3D" id="3.30.750.24">
    <property type="entry name" value="STAS domain"/>
    <property type="match status" value="1"/>
</dbReference>
<dbReference type="PROSITE" id="PS50801">
    <property type="entry name" value="STAS"/>
    <property type="match status" value="1"/>
</dbReference>
<feature type="transmembrane region" description="Helical" evidence="5">
    <location>
        <begin position="140"/>
        <end position="158"/>
    </location>
</feature>
<dbReference type="CDD" id="cd07042">
    <property type="entry name" value="STAS_SulP_like_sulfate_transporter"/>
    <property type="match status" value="1"/>
</dbReference>
<evidence type="ECO:0000313" key="7">
    <source>
        <dbReference type="EMBL" id="MBW70401.1"/>
    </source>
</evidence>
<reference evidence="7" key="1">
    <citation type="submission" date="2018-01" db="EMBL/GenBank/DDBJ databases">
        <title>An insight into the sialome of Amazonian anophelines.</title>
        <authorList>
            <person name="Ribeiro J.M."/>
            <person name="Scarpassa V."/>
            <person name="Calvo E."/>
        </authorList>
    </citation>
    <scope>NUCLEOTIDE SEQUENCE</scope>
</reference>
<proteinExistence type="predicted"/>
<dbReference type="InterPro" id="IPR011547">
    <property type="entry name" value="SLC26A/SulP_dom"/>
</dbReference>
<dbReference type="VEuPathDB" id="VectorBase:ADAR2_007571"/>
<protein>
    <submittedName>
        <fullName evidence="7">Putative sulfate transporter</fullName>
    </submittedName>
</protein>
<feature type="transmembrane region" description="Helical" evidence="5">
    <location>
        <begin position="337"/>
        <end position="354"/>
    </location>
</feature>
<organism evidence="7">
    <name type="scientific">Anopheles darlingi</name>
    <name type="common">Mosquito</name>
    <dbReference type="NCBI Taxonomy" id="43151"/>
    <lineage>
        <taxon>Eukaryota</taxon>
        <taxon>Metazoa</taxon>
        <taxon>Ecdysozoa</taxon>
        <taxon>Arthropoda</taxon>
        <taxon>Hexapoda</taxon>
        <taxon>Insecta</taxon>
        <taxon>Pterygota</taxon>
        <taxon>Neoptera</taxon>
        <taxon>Endopterygota</taxon>
        <taxon>Diptera</taxon>
        <taxon>Nematocera</taxon>
        <taxon>Culicoidea</taxon>
        <taxon>Culicidae</taxon>
        <taxon>Anophelinae</taxon>
        <taxon>Anopheles</taxon>
    </lineage>
</organism>
<comment type="subcellular location">
    <subcellularLocation>
        <location evidence="1">Membrane</location>
        <topology evidence="1">Multi-pass membrane protein</topology>
    </subcellularLocation>
</comment>
<keyword evidence="3 5" id="KW-1133">Transmembrane helix</keyword>
<evidence type="ECO:0000256" key="4">
    <source>
        <dbReference type="ARBA" id="ARBA00023136"/>
    </source>
</evidence>
<dbReference type="OrthoDB" id="288203at2759"/>
<evidence type="ECO:0000256" key="5">
    <source>
        <dbReference type="SAM" id="Phobius"/>
    </source>
</evidence>
<feature type="transmembrane region" description="Helical" evidence="5">
    <location>
        <begin position="99"/>
        <end position="120"/>
    </location>
</feature>
<name>A0A2M4CYX2_ANODA</name>
<feature type="transmembrane region" description="Helical" evidence="5">
    <location>
        <begin position="261"/>
        <end position="284"/>
    </location>
</feature>
<dbReference type="VEuPathDB" id="VectorBase:ADAC000187"/>
<dbReference type="GO" id="GO:0055085">
    <property type="term" value="P:transmembrane transport"/>
    <property type="evidence" value="ECO:0007669"/>
    <property type="project" value="InterPro"/>
</dbReference>
<dbReference type="EMBL" id="GGFL01006223">
    <property type="protein sequence ID" value="MBW70401.1"/>
    <property type="molecule type" value="Transcribed_RNA"/>
</dbReference>
<dbReference type="InterPro" id="IPR036513">
    <property type="entry name" value="STAS_dom_sf"/>
</dbReference>
<evidence type="ECO:0000256" key="1">
    <source>
        <dbReference type="ARBA" id="ARBA00004141"/>
    </source>
</evidence>
<feature type="transmembrane region" description="Helical" evidence="5">
    <location>
        <begin position="460"/>
        <end position="488"/>
    </location>
</feature>
<dbReference type="PANTHER" id="PTHR11814">
    <property type="entry name" value="SULFATE TRANSPORTER"/>
    <property type="match status" value="1"/>
</dbReference>
<dbReference type="InterPro" id="IPR001902">
    <property type="entry name" value="SLC26A/SulP_fam"/>
</dbReference>
<sequence>MVEGEELQVLKGPPESQLEISVARRDGDRSHNSSRRSLRNNGGKGCVPILRRWLPILRWTLHYSRIDLLADMIAGVTLGLTMIPQSIAYATIAGLPSQYGLYAALVGSVVYAFLGTVKEVSIGPTSLMALLTYQYAANHPPQYVVVLAFTAGIVELLMGGARLGFLICLISEPVTSAFTSATALIIIGTQLRNLLGLPKPVTATADGGLFSTVLDVSRRYTEATVPDSSVGFACILLLVILQQLPKLVPASSQRWRRFACLLWYVALARNAIVVLGSAFLSYWIDSGSNTGSAVPWKLSGKVEPGIPSFQLPTQDIVVGNVTISFFDIVADLGSGPVLVPLVAILANVAIGKAFSSGQPVDATQEMIALGLCNVIGSCFRSMPTTGAFTRSAVSHASGVRTPLSGFYSALLCLLALGILTPYFFYIPRATLAAVLIAAVTPMLDPSIVAKLWRAGFHYDLLVWCCCIALCLAAGIEIGLLGGMVVSMVQPLASFVWLRVECETIHERDQHFTYRLIRLQQGLLYPGVDRLRTLVLQEMHMHGATLPIVLDCCRMVLMDFTACRALDNLSKEVHRLGGNLLLRNVLPCWHERLALHETEHGLAFGTQAS</sequence>
<dbReference type="GeneID" id="125952707"/>
<feature type="domain" description="STAS" evidence="6">
    <location>
        <begin position="515"/>
        <end position="584"/>
    </location>
</feature>
<keyword evidence="4 5" id="KW-0472">Membrane</keyword>
<dbReference type="InterPro" id="IPR002645">
    <property type="entry name" value="STAS_dom"/>
</dbReference>
<dbReference type="GO" id="GO:0016020">
    <property type="term" value="C:membrane"/>
    <property type="evidence" value="ECO:0007669"/>
    <property type="project" value="UniProtKB-SubCell"/>
</dbReference>
<evidence type="ECO:0000259" key="6">
    <source>
        <dbReference type="PROSITE" id="PS50801"/>
    </source>
</evidence>
<feature type="transmembrane region" description="Helical" evidence="5">
    <location>
        <begin position="403"/>
        <end position="424"/>
    </location>
</feature>
<keyword evidence="2 5" id="KW-0812">Transmembrane</keyword>